<organism evidence="1 2">
    <name type="scientific">Botryotinia fuckeliana (strain T4)</name>
    <name type="common">Noble rot fungus</name>
    <name type="synonym">Botrytis cinerea</name>
    <dbReference type="NCBI Taxonomy" id="999810"/>
    <lineage>
        <taxon>Eukaryota</taxon>
        <taxon>Fungi</taxon>
        <taxon>Dikarya</taxon>
        <taxon>Ascomycota</taxon>
        <taxon>Pezizomycotina</taxon>
        <taxon>Leotiomycetes</taxon>
        <taxon>Helotiales</taxon>
        <taxon>Sclerotiniaceae</taxon>
        <taxon>Botrytis</taxon>
    </lineage>
</organism>
<name>G2YGP7_BOTF4</name>
<protein>
    <submittedName>
        <fullName evidence="1">Uncharacterized protein</fullName>
    </submittedName>
</protein>
<dbReference type="EMBL" id="FQ790332">
    <property type="protein sequence ID" value="CCD50931.1"/>
    <property type="molecule type" value="Genomic_DNA"/>
</dbReference>
<dbReference type="HOGENOM" id="CLU_3350979_0_0_1"/>
<dbReference type="AlphaFoldDB" id="G2YGP7"/>
<dbReference type="InParanoid" id="G2YGP7"/>
<accession>G2YGP7</accession>
<sequence length="37" mass="4239">MAGGTTTTFSIPRQPAHQRSRITLTVLNHQFRICNKR</sequence>
<gene>
    <name evidence="1" type="ORF">BofuT4_uP021990.1</name>
</gene>
<evidence type="ECO:0000313" key="2">
    <source>
        <dbReference type="Proteomes" id="UP000008177"/>
    </source>
</evidence>
<reference evidence="2" key="1">
    <citation type="journal article" date="2011" name="PLoS Genet.">
        <title>Genomic analysis of the necrotrophic fungal pathogens Sclerotinia sclerotiorum and Botrytis cinerea.</title>
        <authorList>
            <person name="Amselem J."/>
            <person name="Cuomo C.A."/>
            <person name="van Kan J.A."/>
            <person name="Viaud M."/>
            <person name="Benito E.P."/>
            <person name="Couloux A."/>
            <person name="Coutinho P.M."/>
            <person name="de Vries R.P."/>
            <person name="Dyer P.S."/>
            <person name="Fillinger S."/>
            <person name="Fournier E."/>
            <person name="Gout L."/>
            <person name="Hahn M."/>
            <person name="Kohn L."/>
            <person name="Lapalu N."/>
            <person name="Plummer K.M."/>
            <person name="Pradier J.M."/>
            <person name="Quevillon E."/>
            <person name="Sharon A."/>
            <person name="Simon A."/>
            <person name="ten Have A."/>
            <person name="Tudzynski B."/>
            <person name="Tudzynski P."/>
            <person name="Wincker P."/>
            <person name="Andrew M."/>
            <person name="Anthouard V."/>
            <person name="Beever R.E."/>
            <person name="Beffa R."/>
            <person name="Benoit I."/>
            <person name="Bouzid O."/>
            <person name="Brault B."/>
            <person name="Chen Z."/>
            <person name="Choquer M."/>
            <person name="Collemare J."/>
            <person name="Cotton P."/>
            <person name="Danchin E.G."/>
            <person name="Da Silva C."/>
            <person name="Gautier A."/>
            <person name="Giraud C."/>
            <person name="Giraud T."/>
            <person name="Gonzalez C."/>
            <person name="Grossetete S."/>
            <person name="Guldener U."/>
            <person name="Henrissat B."/>
            <person name="Howlett B.J."/>
            <person name="Kodira C."/>
            <person name="Kretschmer M."/>
            <person name="Lappartient A."/>
            <person name="Leroch M."/>
            <person name="Levis C."/>
            <person name="Mauceli E."/>
            <person name="Neuveglise C."/>
            <person name="Oeser B."/>
            <person name="Pearson M."/>
            <person name="Poulain J."/>
            <person name="Poussereau N."/>
            <person name="Quesneville H."/>
            <person name="Rascle C."/>
            <person name="Schumacher J."/>
            <person name="Segurens B."/>
            <person name="Sexton A."/>
            <person name="Silva E."/>
            <person name="Sirven C."/>
            <person name="Soanes D.M."/>
            <person name="Talbot N.J."/>
            <person name="Templeton M."/>
            <person name="Yandava C."/>
            <person name="Yarden O."/>
            <person name="Zeng Q."/>
            <person name="Rollins J.A."/>
            <person name="Lebrun M.H."/>
            <person name="Dickman M."/>
        </authorList>
    </citation>
    <scope>NUCLEOTIDE SEQUENCE [LARGE SCALE GENOMIC DNA]</scope>
    <source>
        <strain evidence="2">T4</strain>
    </source>
</reference>
<evidence type="ECO:0000313" key="1">
    <source>
        <dbReference type="EMBL" id="CCD50931.1"/>
    </source>
</evidence>
<dbReference type="Proteomes" id="UP000008177">
    <property type="component" value="Unplaced contigs"/>
</dbReference>
<proteinExistence type="predicted"/>